<evidence type="ECO:0000256" key="1">
    <source>
        <dbReference type="SAM" id="Phobius"/>
    </source>
</evidence>
<accession>A0ABS6F018</accession>
<keyword evidence="1" id="KW-1133">Transmembrane helix</keyword>
<sequence>MSVMISMFADSLSYELDKNAAYFFTRTNKRIKWLLNKLVEILIKITLVDILLFIVAFIFFYFLGYKIIDFKEFICIAWKVLILTILTQYILVILSNLISIKINSSYGYIISNLAYIISVLNFYYLSSKNTVLFKYIPFTQQFITVQDNEYIDRSIKYFSKYIVGYSFSEAILYDFIILIIIILIGIKQIRKTEFY</sequence>
<evidence type="ECO:0008006" key="4">
    <source>
        <dbReference type="Google" id="ProtNLM"/>
    </source>
</evidence>
<dbReference type="Proteomes" id="UP000736583">
    <property type="component" value="Unassembled WGS sequence"/>
</dbReference>
<keyword evidence="1" id="KW-0472">Membrane</keyword>
<protein>
    <recommendedName>
        <fullName evidence="4">ABC-2 family transporter protein</fullName>
    </recommendedName>
</protein>
<evidence type="ECO:0000313" key="2">
    <source>
        <dbReference type="EMBL" id="MBU5591641.1"/>
    </source>
</evidence>
<proteinExistence type="predicted"/>
<feature type="transmembrane region" description="Helical" evidence="1">
    <location>
        <begin position="41"/>
        <end position="64"/>
    </location>
</feature>
<gene>
    <name evidence="2" type="ORF">KQI89_07670</name>
</gene>
<feature type="transmembrane region" description="Helical" evidence="1">
    <location>
        <begin position="76"/>
        <end position="94"/>
    </location>
</feature>
<name>A0ABS6F018_9CLOT</name>
<feature type="transmembrane region" description="Helical" evidence="1">
    <location>
        <begin position="106"/>
        <end position="125"/>
    </location>
</feature>
<keyword evidence="1" id="KW-0812">Transmembrane</keyword>
<organism evidence="2 3">
    <name type="scientific">Clostridium simiarum</name>
    <dbReference type="NCBI Taxonomy" id="2841506"/>
    <lineage>
        <taxon>Bacteria</taxon>
        <taxon>Bacillati</taxon>
        <taxon>Bacillota</taxon>
        <taxon>Clostridia</taxon>
        <taxon>Eubacteriales</taxon>
        <taxon>Clostridiaceae</taxon>
        <taxon>Clostridium</taxon>
    </lineage>
</organism>
<evidence type="ECO:0000313" key="3">
    <source>
        <dbReference type="Proteomes" id="UP000736583"/>
    </source>
</evidence>
<feature type="transmembrane region" description="Helical" evidence="1">
    <location>
        <begin position="162"/>
        <end position="186"/>
    </location>
</feature>
<dbReference type="EMBL" id="JAHLQL010000001">
    <property type="protein sequence ID" value="MBU5591641.1"/>
    <property type="molecule type" value="Genomic_DNA"/>
</dbReference>
<reference evidence="2 3" key="1">
    <citation type="submission" date="2021-06" db="EMBL/GenBank/DDBJ databases">
        <authorList>
            <person name="Sun Q."/>
            <person name="Li D."/>
        </authorList>
    </citation>
    <scope>NUCLEOTIDE SEQUENCE [LARGE SCALE GENOMIC DNA]</scope>
    <source>
        <strain evidence="2 3">MSJ-4</strain>
    </source>
</reference>
<keyword evidence="3" id="KW-1185">Reference proteome</keyword>
<comment type="caution">
    <text evidence="2">The sequence shown here is derived from an EMBL/GenBank/DDBJ whole genome shotgun (WGS) entry which is preliminary data.</text>
</comment>